<evidence type="ECO:0000313" key="1">
    <source>
        <dbReference type="EMBL" id="CAG8724139.1"/>
    </source>
</evidence>
<dbReference type="Proteomes" id="UP000789342">
    <property type="component" value="Unassembled WGS sequence"/>
</dbReference>
<dbReference type="AlphaFoldDB" id="A0A9N9I841"/>
<sequence length="94" mass="11037">EEDPEVDLNLLENKKVIMELQNQIQHLEYKNPMNINNFFDVPKERIVSDILTDKDIVTIVQENINEEEQEDDSIELENISPRNVLEILGVIETF</sequence>
<evidence type="ECO:0000313" key="2">
    <source>
        <dbReference type="Proteomes" id="UP000789342"/>
    </source>
</evidence>
<reference evidence="1" key="1">
    <citation type="submission" date="2021-06" db="EMBL/GenBank/DDBJ databases">
        <authorList>
            <person name="Kallberg Y."/>
            <person name="Tangrot J."/>
            <person name="Rosling A."/>
        </authorList>
    </citation>
    <scope>NUCLEOTIDE SEQUENCE</scope>
    <source>
        <strain evidence="1">CL551</strain>
    </source>
</reference>
<feature type="non-terminal residue" evidence="1">
    <location>
        <position position="1"/>
    </location>
</feature>
<gene>
    <name evidence="1" type="ORF">AMORRO_LOCUS13533</name>
</gene>
<keyword evidence="2" id="KW-1185">Reference proteome</keyword>
<proteinExistence type="predicted"/>
<accession>A0A9N9I841</accession>
<protein>
    <submittedName>
        <fullName evidence="1">25_t:CDS:1</fullName>
    </submittedName>
</protein>
<dbReference type="EMBL" id="CAJVPV010023583">
    <property type="protein sequence ID" value="CAG8724139.1"/>
    <property type="molecule type" value="Genomic_DNA"/>
</dbReference>
<organism evidence="1 2">
    <name type="scientific">Acaulospora morrowiae</name>
    <dbReference type="NCBI Taxonomy" id="94023"/>
    <lineage>
        <taxon>Eukaryota</taxon>
        <taxon>Fungi</taxon>
        <taxon>Fungi incertae sedis</taxon>
        <taxon>Mucoromycota</taxon>
        <taxon>Glomeromycotina</taxon>
        <taxon>Glomeromycetes</taxon>
        <taxon>Diversisporales</taxon>
        <taxon>Acaulosporaceae</taxon>
        <taxon>Acaulospora</taxon>
    </lineage>
</organism>
<comment type="caution">
    <text evidence="1">The sequence shown here is derived from an EMBL/GenBank/DDBJ whole genome shotgun (WGS) entry which is preliminary data.</text>
</comment>
<name>A0A9N9I841_9GLOM</name>
<dbReference type="OrthoDB" id="10624730at2759"/>